<dbReference type="Proteomes" id="UP000020681">
    <property type="component" value="Unassembled WGS sequence"/>
</dbReference>
<accession>A0ABP3AMK5</accession>
<comment type="caution">
    <text evidence="1">The sequence shown here is derived from an EMBL/GenBank/DDBJ whole genome shotgun (WGS) entry which is preliminary data.</text>
</comment>
<sequence>MSRYCRADAKSQMHRRVGAILCLLAEEKLAEEKLAEEK</sequence>
<organism evidence="1 2">
    <name type="scientific">Mycobacterium ulcerans str. Harvey</name>
    <dbReference type="NCBI Taxonomy" id="1299332"/>
    <lineage>
        <taxon>Bacteria</taxon>
        <taxon>Bacillati</taxon>
        <taxon>Actinomycetota</taxon>
        <taxon>Actinomycetes</taxon>
        <taxon>Mycobacteriales</taxon>
        <taxon>Mycobacteriaceae</taxon>
        <taxon>Mycobacterium</taxon>
        <taxon>Mycobacterium ulcerans group</taxon>
    </lineage>
</organism>
<proteinExistence type="predicted"/>
<reference evidence="1 2" key="1">
    <citation type="submission" date="2014-01" db="EMBL/GenBank/DDBJ databases">
        <authorList>
            <person name="Dobos K."/>
            <person name="Lenaerts A."/>
            <person name="Ordway D."/>
            <person name="DeGroote M.A."/>
            <person name="Parker T."/>
            <person name="Sizemore C."/>
            <person name="Tallon L.J."/>
            <person name="Sadzewicz L.K."/>
            <person name="Sengamalay N."/>
            <person name="Fraser C.M."/>
            <person name="Hine E."/>
            <person name="Shefchek K.A."/>
            <person name="Das S.P."/>
            <person name="Tettelin H."/>
        </authorList>
    </citation>
    <scope>NUCLEOTIDE SEQUENCE [LARGE SCALE GENOMIC DNA]</scope>
    <source>
        <strain evidence="1 2">Harvey</strain>
    </source>
</reference>
<keyword evidence="2" id="KW-1185">Reference proteome</keyword>
<gene>
    <name evidence="1" type="ORF">I551_2638</name>
</gene>
<evidence type="ECO:0000313" key="2">
    <source>
        <dbReference type="Proteomes" id="UP000020681"/>
    </source>
</evidence>
<evidence type="ECO:0000313" key="1">
    <source>
        <dbReference type="EMBL" id="EUA90914.1"/>
    </source>
</evidence>
<name>A0ABP3AMK5_MYCUL</name>
<protein>
    <submittedName>
        <fullName evidence="1">Uncharacterized protein</fullName>
    </submittedName>
</protein>
<dbReference type="EMBL" id="JAOL01000097">
    <property type="protein sequence ID" value="EUA90914.1"/>
    <property type="molecule type" value="Genomic_DNA"/>
</dbReference>